<dbReference type="Proteomes" id="UP000249254">
    <property type="component" value="Unassembled WGS sequence"/>
</dbReference>
<dbReference type="Gene3D" id="2.60.40.2500">
    <property type="match status" value="1"/>
</dbReference>
<evidence type="ECO:0000256" key="3">
    <source>
        <dbReference type="SAM" id="MobiDB-lite"/>
    </source>
</evidence>
<dbReference type="NCBIfam" id="TIGR02775">
    <property type="entry name" value="TrbG_Ti"/>
    <property type="match status" value="1"/>
</dbReference>
<proteinExistence type="inferred from homology"/>
<evidence type="ECO:0000313" key="6">
    <source>
        <dbReference type="Proteomes" id="UP000249254"/>
    </source>
</evidence>
<comment type="caution">
    <text evidence="5">The sequence shown here is derived from an EMBL/GenBank/DDBJ whole genome shotgun (WGS) entry which is preliminary data.</text>
</comment>
<evidence type="ECO:0000256" key="1">
    <source>
        <dbReference type="ARBA" id="ARBA00006135"/>
    </source>
</evidence>
<evidence type="ECO:0000313" key="5">
    <source>
        <dbReference type="EMBL" id="RAK54936.1"/>
    </source>
</evidence>
<feature type="region of interest" description="Disordered" evidence="3">
    <location>
        <begin position="24"/>
        <end position="87"/>
    </location>
</feature>
<name>A0A328ALQ5_9CAUL</name>
<dbReference type="AlphaFoldDB" id="A0A328ALQ5"/>
<dbReference type="CDD" id="cd06911">
    <property type="entry name" value="VirB9_CagX_TrbG"/>
    <property type="match status" value="1"/>
</dbReference>
<keyword evidence="2 4" id="KW-0732">Signal</keyword>
<dbReference type="InterPro" id="IPR033645">
    <property type="entry name" value="VirB9/CagX/TrbG_C"/>
</dbReference>
<dbReference type="Pfam" id="PF03524">
    <property type="entry name" value="CagX"/>
    <property type="match status" value="1"/>
</dbReference>
<sequence length="307" mass="32980">MRRLRLSTGLAAALLASGCALARPAPPPKSALAARPTPAPSVPLKLASTPVPNPPEPAASKARPRRGASDPATRRVRSGRPGPPNAEQIYTFAEGALYEVEAAPGRITDIMLQPGEGLSATGPVAAGDTVRWVIGDSLSGAGATARVHVLVKPTRPGLQTNLIVNTDRRTYRIELRATRGPYMPSVAWRYPQDEAAVKAAAVERFATPSIAVEALNFGYRISGDRTPWRPLRVFDDGRQTFIEFPPNVAQSDLPPLFIAGADGRGDELVNYRVVGRRMVLDRLFARAELRLGAGRHQARVRIDRIGA</sequence>
<feature type="signal peptide" evidence="4">
    <location>
        <begin position="1"/>
        <end position="22"/>
    </location>
</feature>
<feature type="chain" id="PRO_5016234903" evidence="4">
    <location>
        <begin position="23"/>
        <end position="307"/>
    </location>
</feature>
<comment type="similarity">
    <text evidence="1">Belongs to the TrbG/VirB9 family.</text>
</comment>
<gene>
    <name evidence="5" type="primary">trbG</name>
    <name evidence="5" type="ORF">DJ017_10545</name>
</gene>
<protein>
    <submittedName>
        <fullName evidence="5">P-type conjugative transfer protein TrbG</fullName>
    </submittedName>
</protein>
<evidence type="ECO:0000256" key="2">
    <source>
        <dbReference type="ARBA" id="ARBA00022729"/>
    </source>
</evidence>
<reference evidence="6" key="1">
    <citation type="submission" date="2018-05" db="EMBL/GenBank/DDBJ databases">
        <authorList>
            <person name="Li X."/>
        </authorList>
    </citation>
    <scope>NUCLEOTIDE SEQUENCE [LARGE SCALE GENOMIC DNA]</scope>
    <source>
        <strain evidence="6">LX32</strain>
    </source>
</reference>
<dbReference type="PROSITE" id="PS51257">
    <property type="entry name" value="PROKAR_LIPOPROTEIN"/>
    <property type="match status" value="1"/>
</dbReference>
<dbReference type="InterPro" id="IPR010258">
    <property type="entry name" value="Conjugal_tfr_TrbG/VirB9/CagX"/>
</dbReference>
<dbReference type="InterPro" id="IPR014142">
    <property type="entry name" value="TrbG_Ti"/>
</dbReference>
<evidence type="ECO:0000256" key="4">
    <source>
        <dbReference type="SAM" id="SignalP"/>
    </source>
</evidence>
<dbReference type="InterPro" id="IPR038161">
    <property type="entry name" value="VirB9/CagX/TrbG_C_sf"/>
</dbReference>
<dbReference type="EMBL" id="QFYQ01000001">
    <property type="protein sequence ID" value="RAK54936.1"/>
    <property type="molecule type" value="Genomic_DNA"/>
</dbReference>
<dbReference type="RefSeq" id="WP_111528686.1">
    <property type="nucleotide sequence ID" value="NZ_JBHRSG010000004.1"/>
</dbReference>
<accession>A0A328ALQ5</accession>
<organism evidence="5 6">
    <name type="scientific">Phenylobacterium soli</name>
    <dbReference type="NCBI Taxonomy" id="2170551"/>
    <lineage>
        <taxon>Bacteria</taxon>
        <taxon>Pseudomonadati</taxon>
        <taxon>Pseudomonadota</taxon>
        <taxon>Alphaproteobacteria</taxon>
        <taxon>Caulobacterales</taxon>
        <taxon>Caulobacteraceae</taxon>
        <taxon>Phenylobacterium</taxon>
    </lineage>
</organism>
<dbReference type="OrthoDB" id="9815808at2"/>
<keyword evidence="6" id="KW-1185">Reference proteome</keyword>